<feature type="compositionally biased region" description="Basic and acidic residues" evidence="4">
    <location>
        <begin position="268"/>
        <end position="286"/>
    </location>
</feature>
<feature type="compositionally biased region" description="Basic and acidic residues" evidence="4">
    <location>
        <begin position="303"/>
        <end position="328"/>
    </location>
</feature>
<evidence type="ECO:0000256" key="3">
    <source>
        <dbReference type="SAM" id="Coils"/>
    </source>
</evidence>
<comment type="similarity">
    <text evidence="1">Belongs to the KRI1 family.</text>
</comment>
<feature type="compositionally biased region" description="Basic residues" evidence="4">
    <location>
        <begin position="631"/>
        <end position="640"/>
    </location>
</feature>
<evidence type="ECO:0000259" key="5">
    <source>
        <dbReference type="Pfam" id="PF12936"/>
    </source>
</evidence>
<dbReference type="Pfam" id="PF05178">
    <property type="entry name" value="Kri1"/>
    <property type="match status" value="1"/>
</dbReference>
<reference evidence="6 7" key="1">
    <citation type="journal article" date="2018" name="Gigascience">
        <title>Genomes of trombidid mites reveal novel predicted allergens and laterally-transferred genes associated with secondary metabolism.</title>
        <authorList>
            <person name="Dong X."/>
            <person name="Chaisiri K."/>
            <person name="Xia D."/>
            <person name="Armstrong S.D."/>
            <person name="Fang Y."/>
            <person name="Donnelly M.J."/>
            <person name="Kadowaki T."/>
            <person name="McGarry J.W."/>
            <person name="Darby A.C."/>
            <person name="Makepeace B.L."/>
        </authorList>
    </citation>
    <scope>NUCLEOTIDE SEQUENCE [LARGE SCALE GENOMIC DNA]</scope>
    <source>
        <strain evidence="6">UoL-WK</strain>
    </source>
</reference>
<evidence type="ECO:0000256" key="2">
    <source>
        <dbReference type="ARBA" id="ARBA00017294"/>
    </source>
</evidence>
<feature type="region of interest" description="Disordered" evidence="4">
    <location>
        <begin position="48"/>
        <end position="80"/>
    </location>
</feature>
<dbReference type="Pfam" id="PF12936">
    <property type="entry name" value="Kri1_C"/>
    <property type="match status" value="1"/>
</dbReference>
<feature type="compositionally biased region" description="Acidic residues" evidence="4">
    <location>
        <begin position="64"/>
        <end position="78"/>
    </location>
</feature>
<dbReference type="AlphaFoldDB" id="A0A443R795"/>
<dbReference type="InterPro" id="IPR018034">
    <property type="entry name" value="Kri1"/>
</dbReference>
<keyword evidence="7" id="KW-1185">Reference proteome</keyword>
<feature type="coiled-coil region" evidence="3">
    <location>
        <begin position="337"/>
        <end position="381"/>
    </location>
</feature>
<dbReference type="GO" id="GO:0030686">
    <property type="term" value="C:90S preribosome"/>
    <property type="evidence" value="ECO:0007669"/>
    <property type="project" value="TreeGrafter"/>
</dbReference>
<feature type="region of interest" description="Disordered" evidence="4">
    <location>
        <begin position="455"/>
        <end position="480"/>
    </location>
</feature>
<feature type="compositionally biased region" description="Basic residues" evidence="4">
    <location>
        <begin position="589"/>
        <end position="601"/>
    </location>
</feature>
<dbReference type="EMBL" id="NCKU01001830">
    <property type="protein sequence ID" value="RWS11137.1"/>
    <property type="molecule type" value="Genomic_DNA"/>
</dbReference>
<evidence type="ECO:0000313" key="7">
    <source>
        <dbReference type="Proteomes" id="UP000285301"/>
    </source>
</evidence>
<proteinExistence type="inferred from homology"/>
<evidence type="ECO:0000313" key="6">
    <source>
        <dbReference type="EMBL" id="RWS11137.1"/>
    </source>
</evidence>
<feature type="domain" description="Kri1-like C-terminal" evidence="5">
    <location>
        <begin position="483"/>
        <end position="558"/>
    </location>
</feature>
<feature type="region of interest" description="Disordered" evidence="4">
    <location>
        <begin position="257"/>
        <end position="328"/>
    </location>
</feature>
<dbReference type="PANTHER" id="PTHR14490:SF5">
    <property type="entry name" value="PROTEIN KRI1 HOMOLOG"/>
    <property type="match status" value="1"/>
</dbReference>
<protein>
    <recommendedName>
        <fullName evidence="2">Protein KRI1 homolog</fullName>
    </recommendedName>
</protein>
<accession>A0A443R795</accession>
<evidence type="ECO:0000256" key="4">
    <source>
        <dbReference type="SAM" id="MobiDB-lite"/>
    </source>
</evidence>
<dbReference type="InterPro" id="IPR024626">
    <property type="entry name" value="Kri1-like_C"/>
</dbReference>
<dbReference type="OrthoDB" id="10252032at2759"/>
<dbReference type="Proteomes" id="UP000285301">
    <property type="component" value="Unassembled WGS sequence"/>
</dbReference>
<feature type="compositionally biased region" description="Acidic residues" evidence="4">
    <location>
        <begin position="287"/>
        <end position="302"/>
    </location>
</feature>
<feature type="region of interest" description="Disordered" evidence="4">
    <location>
        <begin position="569"/>
        <end position="670"/>
    </location>
</feature>
<keyword evidence="3" id="KW-0175">Coiled coil</keyword>
<organism evidence="6 7">
    <name type="scientific">Dinothrombium tinctorium</name>
    <dbReference type="NCBI Taxonomy" id="1965070"/>
    <lineage>
        <taxon>Eukaryota</taxon>
        <taxon>Metazoa</taxon>
        <taxon>Ecdysozoa</taxon>
        <taxon>Arthropoda</taxon>
        <taxon>Chelicerata</taxon>
        <taxon>Arachnida</taxon>
        <taxon>Acari</taxon>
        <taxon>Acariformes</taxon>
        <taxon>Trombidiformes</taxon>
        <taxon>Prostigmata</taxon>
        <taxon>Anystina</taxon>
        <taxon>Parasitengona</taxon>
        <taxon>Trombidioidea</taxon>
        <taxon>Trombidiidae</taxon>
        <taxon>Dinothrombium</taxon>
    </lineage>
</organism>
<dbReference type="GO" id="GO:0005730">
    <property type="term" value="C:nucleolus"/>
    <property type="evidence" value="ECO:0007669"/>
    <property type="project" value="TreeGrafter"/>
</dbReference>
<sequence>MKPFPKMAKKLLDSDSECEEFNLNVNSEYANRYDNWRRKEELQKLKDKYGENVLSESSDCFSGSDDEEDSEEDDENEEQISNIFDEEFFKIYGALKRKDASIYNKDKQFFTQQQPTASVIKKSYESDKHSMSLKEYHINLIEKKQGITEEDETNNESQQKQSVGYYEELENIKDELKAALSDDGSDDDNELLKTVTAKQEAKSHSQKNILETLNEEDTNLSFVKSYWSKKNKKLDENEMFLRDYILNKRYLDDFESTNISNYHTKSVKTTDTKSKEKKQVEKKVVIVDEENSDASDGEESEENNGKDKEEDQNHIEISKYHFEEPDANEIKRYPRNIESARDAAANNARAIKRAERKERKKKEKEMELQRLRKLKREEVKERLQKVAKISGNTDLLNINDADIDLLVDDDTDFDPSKYDEKMSALFSDQYYDEKADDKKPEFEFISGIDDVEEEIEQQIETPANDHKSKKQKKSPASKQNVGIYEDLIGNDLATRFKYRKVTPNDFGLTNEELLFADEKELNKWVSLKKVSQYRTDEEELYDVKSYSKKKNIMELKRKIFKSLYEGETTNDVKDEEETDPDKSESEQVKKKKKKKKKHRKKNVDNVSVDRSESKVNNNSGNEIVKSENKERRNKRKRKNSKNTSKDIGLSFDRLKAYGLTNRELKKRKLT</sequence>
<dbReference type="PANTHER" id="PTHR14490">
    <property type="entry name" value="ZINC FINGER, ZZ TYPE"/>
    <property type="match status" value="1"/>
</dbReference>
<gene>
    <name evidence="6" type="ORF">B4U79_00197</name>
</gene>
<dbReference type="STRING" id="1965070.A0A443R795"/>
<dbReference type="GO" id="GO:0000447">
    <property type="term" value="P:endonucleolytic cleavage in ITS1 to separate SSU-rRNA from 5.8S rRNA and LSU-rRNA from tricistronic rRNA transcript (SSU-rRNA, 5.8S rRNA, LSU-rRNA)"/>
    <property type="evidence" value="ECO:0007669"/>
    <property type="project" value="TreeGrafter"/>
</dbReference>
<comment type="caution">
    <text evidence="6">The sequence shown here is derived from an EMBL/GenBank/DDBJ whole genome shotgun (WGS) entry which is preliminary data.</text>
</comment>
<name>A0A443R795_9ACAR</name>
<evidence type="ECO:0000256" key="1">
    <source>
        <dbReference type="ARBA" id="ARBA00007473"/>
    </source>
</evidence>